<dbReference type="AlphaFoldDB" id="A0A9D1PMV3"/>
<accession>A0A9D1PMV3</accession>
<sequence>MKWFSEDMPKYVQAKEYIDTAIVPLQQFHLTDEANLEKDAFQREVLSIYANEIEKELSGRILLTPTYHYLKVENMNMENEVERLNEWITHLQSQPFKHIFVMTFDNGWKKNERNLAGELLWLPGIKKGNIHSEETIQVIKSQVEQISELIRSYW</sequence>
<gene>
    <name evidence="1" type="ORF">H9895_08820</name>
</gene>
<evidence type="ECO:0000313" key="2">
    <source>
        <dbReference type="Proteomes" id="UP000823937"/>
    </source>
</evidence>
<organism evidence="1 2">
    <name type="scientific">Candidatus Pseudogracilibacillus intestinigallinarum</name>
    <dbReference type="NCBI Taxonomy" id="2838742"/>
    <lineage>
        <taxon>Bacteria</taxon>
        <taxon>Bacillati</taxon>
        <taxon>Bacillota</taxon>
        <taxon>Bacilli</taxon>
        <taxon>Bacillales</taxon>
        <taxon>Bacillaceae</taxon>
        <taxon>Pseudogracilibacillus</taxon>
    </lineage>
</organism>
<name>A0A9D1PMV3_9BACI</name>
<dbReference type="Proteomes" id="UP000823937">
    <property type="component" value="Unassembled WGS sequence"/>
</dbReference>
<dbReference type="InterPro" id="IPR019615">
    <property type="entry name" value="DUF2487"/>
</dbReference>
<proteinExistence type="predicted"/>
<dbReference type="Pfam" id="PF10673">
    <property type="entry name" value="DUF2487"/>
    <property type="match status" value="1"/>
</dbReference>
<evidence type="ECO:0000313" key="1">
    <source>
        <dbReference type="EMBL" id="HIV75164.1"/>
    </source>
</evidence>
<comment type="caution">
    <text evidence="1">The sequence shown here is derived from an EMBL/GenBank/DDBJ whole genome shotgun (WGS) entry which is preliminary data.</text>
</comment>
<dbReference type="EMBL" id="DXHX01000125">
    <property type="protein sequence ID" value="HIV75164.1"/>
    <property type="molecule type" value="Genomic_DNA"/>
</dbReference>
<reference evidence="1" key="1">
    <citation type="journal article" date="2021" name="PeerJ">
        <title>Extensive microbial diversity within the chicken gut microbiome revealed by metagenomics and culture.</title>
        <authorList>
            <person name="Gilroy R."/>
            <person name="Ravi A."/>
            <person name="Getino M."/>
            <person name="Pursley I."/>
            <person name="Horton D.L."/>
            <person name="Alikhan N.F."/>
            <person name="Baker D."/>
            <person name="Gharbi K."/>
            <person name="Hall N."/>
            <person name="Watson M."/>
            <person name="Adriaenssens E.M."/>
            <person name="Foster-Nyarko E."/>
            <person name="Jarju S."/>
            <person name="Secka A."/>
            <person name="Antonio M."/>
            <person name="Oren A."/>
            <person name="Chaudhuri R.R."/>
            <person name="La Ragione R."/>
            <person name="Hildebrand F."/>
            <person name="Pallen M.J."/>
        </authorList>
    </citation>
    <scope>NUCLEOTIDE SEQUENCE</scope>
    <source>
        <strain evidence="1">CHK169-2315</strain>
    </source>
</reference>
<reference evidence="1" key="2">
    <citation type="submission" date="2021-04" db="EMBL/GenBank/DDBJ databases">
        <authorList>
            <person name="Gilroy R."/>
        </authorList>
    </citation>
    <scope>NUCLEOTIDE SEQUENCE</scope>
    <source>
        <strain evidence="1">CHK169-2315</strain>
    </source>
</reference>
<protein>
    <submittedName>
        <fullName evidence="1">YpiF family protein</fullName>
    </submittedName>
</protein>